<evidence type="ECO:0000313" key="14">
    <source>
        <dbReference type="EMBL" id="TRM57224.1"/>
    </source>
</evidence>
<dbReference type="PROSITE" id="PS00623">
    <property type="entry name" value="GMC_OXRED_1"/>
    <property type="match status" value="1"/>
</dbReference>
<feature type="active site" description="Proton donor" evidence="8">
    <location>
        <position position="546"/>
    </location>
</feature>
<comment type="similarity">
    <text evidence="2 10">Belongs to the GMC oxidoreductase family.</text>
</comment>
<comment type="cofactor">
    <cofactor evidence="1 9">
        <name>FAD</name>
        <dbReference type="ChEBI" id="CHEBI:57692"/>
    </cofactor>
</comment>
<feature type="chain" id="PRO_5021831348" evidence="11">
    <location>
        <begin position="19"/>
        <end position="609"/>
    </location>
</feature>
<dbReference type="PIRSF" id="PIRSF000137">
    <property type="entry name" value="Alcohol_oxidase"/>
    <property type="match status" value="1"/>
</dbReference>
<evidence type="ECO:0000256" key="7">
    <source>
        <dbReference type="ARBA" id="ARBA00023180"/>
    </source>
</evidence>
<feature type="domain" description="Glucose-methanol-choline oxidoreductase N-terminal" evidence="12">
    <location>
        <begin position="107"/>
        <end position="130"/>
    </location>
</feature>
<dbReference type="Gene3D" id="3.50.50.60">
    <property type="entry name" value="FAD/NAD(P)-binding domain"/>
    <property type="match status" value="1"/>
</dbReference>
<dbReference type="InterPro" id="IPR007867">
    <property type="entry name" value="GMC_OxRtase_C"/>
</dbReference>
<keyword evidence="5 9" id="KW-0274">FAD</keyword>
<evidence type="ECO:0000256" key="3">
    <source>
        <dbReference type="ARBA" id="ARBA00022630"/>
    </source>
</evidence>
<feature type="binding site" evidence="9">
    <location>
        <position position="258"/>
    </location>
    <ligand>
        <name>FAD</name>
        <dbReference type="ChEBI" id="CHEBI:57692"/>
    </ligand>
</feature>
<comment type="caution">
    <text evidence="14">The sequence shown here is derived from an EMBL/GenBank/DDBJ whole genome shotgun (WGS) entry which is preliminary data.</text>
</comment>
<feature type="signal peptide" evidence="11">
    <location>
        <begin position="1"/>
        <end position="18"/>
    </location>
</feature>
<keyword evidence="3 10" id="KW-0285">Flavoprotein</keyword>
<evidence type="ECO:0000256" key="1">
    <source>
        <dbReference type="ARBA" id="ARBA00001974"/>
    </source>
</evidence>
<sequence length="609" mass="64103">MALGAFVTLALLVSRSVAVTMTDASAFAAGTYDYIIVGSGSAGMALAARLSENASVKVGVIEAGTTAVGVDIVDVPGMFGADLNTEYDWAYMTEAENGVPSRPWPRGKIVGGSSALNFLVWDRASKADYNAIANLGNSGWNWNKLFKYMKKAETFTAPSASEQGLLQATPSSKYIGNSGPVSVSFGNYISKAAQSWIPALAALGIGRNDNPLGGNVIGANQTPSDIRPSNSTRAYSAAAYYYPNEARKNLVLLTNSLVSRVNFNTTGSSLTATGVTFLNGDSSYTVAAKKEVIISAGSVNTPQILELSGIGKADVLSAVGITQLLDLPVGENLQEHSYTSVAFEVEDGTTTLDTLRNDADYAAAQLADWRSGKASIYDQAVPSIGYVTLQQLVGDTQAATMIADAELYVAGQKDSVYYPIMEAQMDMLTDSTVGQMELIAIDGFFATNGAPEEGKSYITFLAANQHPLSRGSIHIASSNPRDYPTINANYFGVDFDLDVQTAGTEKILEIATAGPYADYVGARAVPSADVTDLREYSKTTLSTEYHPIGTASMLPKAKGGVVDTKLMVYGTTNLRVVDASVIPIQISAHIQSTVVGIGELAADIIKGVA</sequence>
<dbReference type="OrthoDB" id="269227at2759"/>
<evidence type="ECO:0000256" key="6">
    <source>
        <dbReference type="ARBA" id="ARBA00023002"/>
    </source>
</evidence>
<dbReference type="PANTHER" id="PTHR11552">
    <property type="entry name" value="GLUCOSE-METHANOL-CHOLINE GMC OXIDOREDUCTASE"/>
    <property type="match status" value="1"/>
</dbReference>
<name>A0A550BXF3_9AGAR</name>
<dbReference type="EMBL" id="VDMD01000051">
    <property type="protein sequence ID" value="TRM57224.1"/>
    <property type="molecule type" value="Genomic_DNA"/>
</dbReference>
<keyword evidence="7" id="KW-0325">Glycoprotein</keyword>
<evidence type="ECO:0000256" key="10">
    <source>
        <dbReference type="RuleBase" id="RU003968"/>
    </source>
</evidence>
<proteinExistence type="inferred from homology"/>
<gene>
    <name evidence="14" type="ORF">BD626DRAFT_515875</name>
</gene>
<organism evidence="14 15">
    <name type="scientific">Schizophyllum amplum</name>
    <dbReference type="NCBI Taxonomy" id="97359"/>
    <lineage>
        <taxon>Eukaryota</taxon>
        <taxon>Fungi</taxon>
        <taxon>Dikarya</taxon>
        <taxon>Basidiomycota</taxon>
        <taxon>Agaricomycotina</taxon>
        <taxon>Agaricomycetes</taxon>
        <taxon>Agaricomycetidae</taxon>
        <taxon>Agaricales</taxon>
        <taxon>Schizophyllaceae</taxon>
        <taxon>Schizophyllum</taxon>
    </lineage>
</organism>
<keyword evidence="15" id="KW-1185">Reference proteome</keyword>
<dbReference type="SUPFAM" id="SSF51905">
    <property type="entry name" value="FAD/NAD(P)-binding domain"/>
    <property type="match status" value="1"/>
</dbReference>
<dbReference type="InterPro" id="IPR036188">
    <property type="entry name" value="FAD/NAD-bd_sf"/>
</dbReference>
<dbReference type="AlphaFoldDB" id="A0A550BXF3"/>
<evidence type="ECO:0000256" key="4">
    <source>
        <dbReference type="ARBA" id="ARBA00022729"/>
    </source>
</evidence>
<dbReference type="InterPro" id="IPR012132">
    <property type="entry name" value="GMC_OxRdtase"/>
</dbReference>
<dbReference type="PROSITE" id="PS00624">
    <property type="entry name" value="GMC_OXRED_2"/>
    <property type="match status" value="1"/>
</dbReference>
<accession>A0A550BXF3</accession>
<dbReference type="InterPro" id="IPR000172">
    <property type="entry name" value="GMC_OxRdtase_N"/>
</dbReference>
<reference evidence="14 15" key="1">
    <citation type="journal article" date="2019" name="New Phytol.">
        <title>Comparative genomics reveals unique wood-decay strategies and fruiting body development in the Schizophyllaceae.</title>
        <authorList>
            <person name="Almasi E."/>
            <person name="Sahu N."/>
            <person name="Krizsan K."/>
            <person name="Balint B."/>
            <person name="Kovacs G.M."/>
            <person name="Kiss B."/>
            <person name="Cseklye J."/>
            <person name="Drula E."/>
            <person name="Henrissat B."/>
            <person name="Nagy I."/>
            <person name="Chovatia M."/>
            <person name="Adam C."/>
            <person name="LaButti K."/>
            <person name="Lipzen A."/>
            <person name="Riley R."/>
            <person name="Grigoriev I.V."/>
            <person name="Nagy L.G."/>
        </authorList>
    </citation>
    <scope>NUCLEOTIDE SEQUENCE [LARGE SCALE GENOMIC DNA]</scope>
    <source>
        <strain evidence="14 15">NL-1724</strain>
    </source>
</reference>
<feature type="binding site" evidence="9">
    <location>
        <begin position="117"/>
        <end position="120"/>
    </location>
    <ligand>
        <name>FAD</name>
        <dbReference type="ChEBI" id="CHEBI:57692"/>
    </ligand>
</feature>
<evidence type="ECO:0000256" key="8">
    <source>
        <dbReference type="PIRSR" id="PIRSR000137-1"/>
    </source>
</evidence>
<dbReference type="PANTHER" id="PTHR11552:SF201">
    <property type="entry name" value="GLUCOSE-METHANOL-CHOLINE OXIDOREDUCTASE N-TERMINAL DOMAIN-CONTAINING PROTEIN"/>
    <property type="match status" value="1"/>
</dbReference>
<feature type="active site" description="Proton acceptor" evidence="8">
    <location>
        <position position="589"/>
    </location>
</feature>
<dbReference type="GO" id="GO:0050660">
    <property type="term" value="F:flavin adenine dinucleotide binding"/>
    <property type="evidence" value="ECO:0007669"/>
    <property type="project" value="InterPro"/>
</dbReference>
<evidence type="ECO:0000256" key="9">
    <source>
        <dbReference type="PIRSR" id="PIRSR000137-2"/>
    </source>
</evidence>
<keyword evidence="4 11" id="KW-0732">Signal</keyword>
<evidence type="ECO:0000256" key="5">
    <source>
        <dbReference type="ARBA" id="ARBA00022827"/>
    </source>
</evidence>
<feature type="domain" description="Glucose-methanol-choline oxidoreductase N-terminal" evidence="13">
    <location>
        <begin position="297"/>
        <end position="311"/>
    </location>
</feature>
<evidence type="ECO:0000259" key="13">
    <source>
        <dbReference type="PROSITE" id="PS00624"/>
    </source>
</evidence>
<evidence type="ECO:0000313" key="15">
    <source>
        <dbReference type="Proteomes" id="UP000320762"/>
    </source>
</evidence>
<dbReference type="GO" id="GO:0016614">
    <property type="term" value="F:oxidoreductase activity, acting on CH-OH group of donors"/>
    <property type="evidence" value="ECO:0007669"/>
    <property type="project" value="InterPro"/>
</dbReference>
<evidence type="ECO:0000256" key="2">
    <source>
        <dbReference type="ARBA" id="ARBA00010790"/>
    </source>
</evidence>
<dbReference type="Gene3D" id="3.30.560.10">
    <property type="entry name" value="Glucose Oxidase, domain 3"/>
    <property type="match status" value="1"/>
</dbReference>
<protein>
    <submittedName>
        <fullName evidence="14">GMC oxidoreductase</fullName>
    </submittedName>
</protein>
<evidence type="ECO:0000256" key="11">
    <source>
        <dbReference type="SAM" id="SignalP"/>
    </source>
</evidence>
<dbReference type="STRING" id="97359.A0A550BXF3"/>
<keyword evidence="6" id="KW-0560">Oxidoreductase</keyword>
<dbReference type="Proteomes" id="UP000320762">
    <property type="component" value="Unassembled WGS sequence"/>
</dbReference>
<dbReference type="Pfam" id="PF00732">
    <property type="entry name" value="GMC_oxred_N"/>
    <property type="match status" value="1"/>
</dbReference>
<dbReference type="Pfam" id="PF05199">
    <property type="entry name" value="GMC_oxred_C"/>
    <property type="match status" value="1"/>
</dbReference>
<dbReference type="SUPFAM" id="SSF54373">
    <property type="entry name" value="FAD-linked reductases, C-terminal domain"/>
    <property type="match status" value="1"/>
</dbReference>
<evidence type="ECO:0000259" key="12">
    <source>
        <dbReference type="PROSITE" id="PS00623"/>
    </source>
</evidence>